<evidence type="ECO:0000313" key="8">
    <source>
        <dbReference type="Proteomes" id="UP000594121"/>
    </source>
</evidence>
<dbReference type="PANTHER" id="PTHR12133">
    <property type="entry name" value="TRNA (ADENINE(58)-N(1))-METHYLTRANSFERASE"/>
    <property type="match status" value="1"/>
</dbReference>
<evidence type="ECO:0000313" key="7">
    <source>
        <dbReference type="EMBL" id="QOJ78097.1"/>
    </source>
</evidence>
<keyword evidence="8" id="KW-1185">Reference proteome</keyword>
<organism evidence="7 8">
    <name type="scientific">Infirmifilum lucidum</name>
    <dbReference type="NCBI Taxonomy" id="2776706"/>
    <lineage>
        <taxon>Archaea</taxon>
        <taxon>Thermoproteota</taxon>
        <taxon>Thermoprotei</taxon>
        <taxon>Thermofilales</taxon>
        <taxon>Thermofilaceae</taxon>
        <taxon>Infirmifilum</taxon>
    </lineage>
</organism>
<dbReference type="InterPro" id="IPR049470">
    <property type="entry name" value="TRM61_C"/>
</dbReference>
<keyword evidence="2 7" id="KW-0808">Transferase</keyword>
<dbReference type="Pfam" id="PF14801">
    <property type="entry name" value="TrmI-like_N"/>
    <property type="match status" value="1"/>
</dbReference>
<dbReference type="FunCoup" id="A0A7L9FEH8">
    <property type="interactions" value="101"/>
</dbReference>
<dbReference type="InterPro" id="IPR029063">
    <property type="entry name" value="SAM-dependent_MTases_sf"/>
</dbReference>
<dbReference type="Gene3D" id="3.10.330.20">
    <property type="match status" value="1"/>
</dbReference>
<dbReference type="PANTHER" id="PTHR12133:SF1">
    <property type="entry name" value="TRNA (ADENINE(58)-N(1))-METHYLTRANSFERASE, MITOCHONDRIAL"/>
    <property type="match status" value="1"/>
</dbReference>
<evidence type="ECO:0000256" key="4">
    <source>
        <dbReference type="ARBA" id="ARBA00022694"/>
    </source>
</evidence>
<evidence type="ECO:0000256" key="3">
    <source>
        <dbReference type="ARBA" id="ARBA00022691"/>
    </source>
</evidence>
<proteinExistence type="predicted"/>
<feature type="binding site" evidence="5">
    <location>
        <position position="173"/>
    </location>
    <ligand>
        <name>S-adenosyl-L-methionine</name>
        <dbReference type="ChEBI" id="CHEBI:59789"/>
    </ligand>
</feature>
<dbReference type="AlphaFoldDB" id="A0A7L9FEH8"/>
<dbReference type="GO" id="GO:0160107">
    <property type="term" value="F:tRNA (adenine(58)-N1)-methyltransferase activity"/>
    <property type="evidence" value="ECO:0007669"/>
    <property type="project" value="InterPro"/>
</dbReference>
<dbReference type="Pfam" id="PF08704">
    <property type="entry name" value="GCD14"/>
    <property type="match status" value="1"/>
</dbReference>
<accession>A0A7L9FEH8</accession>
<dbReference type="SUPFAM" id="SSF53335">
    <property type="entry name" value="S-adenosyl-L-methionine-dependent methyltransferases"/>
    <property type="match status" value="1"/>
</dbReference>
<protein>
    <submittedName>
        <fullName evidence="7">tRNA (Adenine-N1)-methyltransferase</fullName>
    </submittedName>
</protein>
<dbReference type="RefSeq" id="WP_192818070.1">
    <property type="nucleotide sequence ID" value="NZ_CP062310.1"/>
</dbReference>
<feature type="binding site" evidence="5">
    <location>
        <position position="129"/>
    </location>
    <ligand>
        <name>S-adenosyl-L-methionine</name>
        <dbReference type="ChEBI" id="CHEBI:59789"/>
    </ligand>
</feature>
<dbReference type="PIRSF" id="PIRSF017269">
    <property type="entry name" value="GCD14"/>
    <property type="match status" value="1"/>
</dbReference>
<dbReference type="Gene3D" id="3.40.50.150">
    <property type="entry name" value="Vaccinia Virus protein VP39"/>
    <property type="match status" value="1"/>
</dbReference>
<evidence type="ECO:0000256" key="5">
    <source>
        <dbReference type="PIRSR" id="PIRSR017269-1"/>
    </source>
</evidence>
<dbReference type="InterPro" id="IPR014816">
    <property type="entry name" value="tRNA_MeTrfase_Gcd14"/>
</dbReference>
<gene>
    <name evidence="7" type="ORF">IG193_04715</name>
</gene>
<keyword evidence="1 7" id="KW-0489">Methyltransferase</keyword>
<evidence type="ECO:0000256" key="1">
    <source>
        <dbReference type="ARBA" id="ARBA00022603"/>
    </source>
</evidence>
<dbReference type="KEGG" id="thel:IG193_04715"/>
<evidence type="ECO:0000259" key="6">
    <source>
        <dbReference type="Pfam" id="PF08704"/>
    </source>
</evidence>
<dbReference type="GeneID" id="59149173"/>
<feature type="domain" description="tRNA (adenine(58)-N(1))-methyltransferase catalytic subunit TRM61 C-terminal" evidence="6">
    <location>
        <begin position="74"/>
        <end position="230"/>
    </location>
</feature>
<evidence type="ECO:0000256" key="2">
    <source>
        <dbReference type="ARBA" id="ARBA00022679"/>
    </source>
</evidence>
<feature type="binding site" evidence="5">
    <location>
        <position position="157"/>
    </location>
    <ligand>
        <name>S-adenosyl-L-methionine</name>
        <dbReference type="ChEBI" id="CHEBI:59789"/>
    </ligand>
</feature>
<keyword evidence="4" id="KW-0819">tRNA processing</keyword>
<dbReference type="GO" id="GO:0031515">
    <property type="term" value="C:tRNA (m1A) methyltransferase complex"/>
    <property type="evidence" value="ECO:0007669"/>
    <property type="project" value="InterPro"/>
</dbReference>
<reference evidence="7 8" key="1">
    <citation type="submission" date="2020-10" db="EMBL/GenBank/DDBJ databases">
        <title>Thermofilum lucidum 3507LT sp. nov. a novel member of Thermofilaceae family isolated from Chile hot spring, and proposal of description order Thermofilales.</title>
        <authorList>
            <person name="Zayulina K.S."/>
            <person name="Elcheninov A.G."/>
            <person name="Toshchakov S.V."/>
            <person name="Kublanov I.V."/>
        </authorList>
    </citation>
    <scope>NUCLEOTIDE SEQUENCE [LARGE SCALE GENOMIC DNA]</scope>
    <source>
        <strain evidence="7 8">3507LT</strain>
    </source>
</reference>
<name>A0A7L9FEH8_9CREN</name>
<sequence length="255" mass="28455">MVDTVKEGEWVLLYYNEKKSYVVRVERGRVFHTTHGSIDLAKLIGLPYGSFVETNVGEKLVVTRTRFVDRLEGLQRTTQVIYPKDLGYILLEAGVGPGSTVVEAGTGTGFLAATLAWYVRPSGRVYTYEVRRDFYEIALKNFESLGVLPYITPKNKDIQEGIEEDNVDAVILDLPTPWKVTEDAASKLVNGGVLVVFVPTTTQVERTLLSLKKTGLKMVEVTEIMARKYQPVPGEFRPHSIGVTHTGYVISARKL</sequence>
<keyword evidence="3 5" id="KW-0949">S-adenosyl-L-methionine</keyword>
<dbReference type="EMBL" id="CP062310">
    <property type="protein sequence ID" value="QOJ78097.1"/>
    <property type="molecule type" value="Genomic_DNA"/>
</dbReference>
<dbReference type="GO" id="GO:0030488">
    <property type="term" value="P:tRNA methylation"/>
    <property type="evidence" value="ECO:0007669"/>
    <property type="project" value="InterPro"/>
</dbReference>
<dbReference type="Proteomes" id="UP000594121">
    <property type="component" value="Chromosome"/>
</dbReference>
<dbReference type="InParanoid" id="A0A7L9FEH8"/>
<dbReference type="PROSITE" id="PS51620">
    <property type="entry name" value="SAM_TRM61"/>
    <property type="match status" value="1"/>
</dbReference>
<dbReference type="CDD" id="cd02440">
    <property type="entry name" value="AdoMet_MTases"/>
    <property type="match status" value="1"/>
</dbReference>